<reference evidence="1 2" key="1">
    <citation type="submission" date="2024-07" db="EMBL/GenBank/DDBJ databases">
        <title>Uliginosibacterium paludis KCTC:42655.</title>
        <authorList>
            <person name="Kim M.K."/>
        </authorList>
    </citation>
    <scope>NUCLEOTIDE SEQUENCE [LARGE SCALE GENOMIC DNA]</scope>
    <source>
        <strain evidence="1 2">KCTC 42655</strain>
    </source>
</reference>
<accession>A0ABV2CVI2</accession>
<dbReference type="RefSeq" id="WP_345930276.1">
    <property type="nucleotide sequence ID" value="NZ_JBDIVF010000015.1"/>
</dbReference>
<name>A0ABV2CVI2_9RHOO</name>
<proteinExistence type="predicted"/>
<evidence type="ECO:0000313" key="2">
    <source>
        <dbReference type="Proteomes" id="UP001548590"/>
    </source>
</evidence>
<dbReference type="Proteomes" id="UP001548590">
    <property type="component" value="Unassembled WGS sequence"/>
</dbReference>
<organism evidence="1 2">
    <name type="scientific">Uliginosibacterium paludis</name>
    <dbReference type="NCBI Taxonomy" id="1615952"/>
    <lineage>
        <taxon>Bacteria</taxon>
        <taxon>Pseudomonadati</taxon>
        <taxon>Pseudomonadota</taxon>
        <taxon>Betaproteobacteria</taxon>
        <taxon>Rhodocyclales</taxon>
        <taxon>Zoogloeaceae</taxon>
        <taxon>Uliginosibacterium</taxon>
    </lineage>
</organism>
<evidence type="ECO:0000313" key="1">
    <source>
        <dbReference type="EMBL" id="MET1491931.1"/>
    </source>
</evidence>
<sequence length="157" mass="17528">MAAPAATPSHSPMQPASEPDLRPRLILFHKQATSARLRFLCLPSGVLVFDPLPQPQTLRENAHTAHSVRPMPSAWSAEAVRRLGLAPTALEAEHDFYEELIHEGRVTPVLLAGFTAIDPPFEIARLLHGRFIDLLESQDRPPLERELLRRAYECVMG</sequence>
<dbReference type="EMBL" id="JBEWLZ010000018">
    <property type="protein sequence ID" value="MET1491931.1"/>
    <property type="molecule type" value="Genomic_DNA"/>
</dbReference>
<keyword evidence="2" id="KW-1185">Reference proteome</keyword>
<comment type="caution">
    <text evidence="1">The sequence shown here is derived from an EMBL/GenBank/DDBJ whole genome shotgun (WGS) entry which is preliminary data.</text>
</comment>
<protein>
    <submittedName>
        <fullName evidence="1">Uncharacterized protein</fullName>
    </submittedName>
</protein>
<gene>
    <name evidence="1" type="ORF">ABVT11_18980</name>
</gene>